<reference evidence="2" key="1">
    <citation type="submission" date="2020-10" db="EMBL/GenBank/DDBJ databases">
        <authorList>
            <person name="Kikuchi T."/>
        </authorList>
    </citation>
    <scope>NUCLEOTIDE SEQUENCE</scope>
    <source>
        <strain evidence="2">NKZ352</strain>
    </source>
</reference>
<name>A0A8S1GW71_9PELO</name>
<protein>
    <submittedName>
        <fullName evidence="2">Uncharacterized protein</fullName>
    </submittedName>
</protein>
<gene>
    <name evidence="2" type="ORF">CAUJ_LOCUS2932</name>
</gene>
<keyword evidence="3" id="KW-1185">Reference proteome</keyword>
<evidence type="ECO:0000256" key="1">
    <source>
        <dbReference type="SAM" id="SignalP"/>
    </source>
</evidence>
<feature type="signal peptide" evidence="1">
    <location>
        <begin position="1"/>
        <end position="17"/>
    </location>
</feature>
<comment type="caution">
    <text evidence="2">The sequence shown here is derived from an EMBL/GenBank/DDBJ whole genome shotgun (WGS) entry which is preliminary data.</text>
</comment>
<sequence>MLPLLVLFPFIITTTHQVSEKGPVYQIRVMEQRIKYCLEKNSKAVCDDIFSPESTIQFADRNISGTDEINSYLYGLMSRVGNFELVNHLITSASDDNFQANGTMVQSNQNCTEISDYLAKFESMKKGYKLSFLKVFGIQSGDKECKCIICPQ</sequence>
<evidence type="ECO:0000313" key="2">
    <source>
        <dbReference type="EMBL" id="CAD6187013.1"/>
    </source>
</evidence>
<dbReference type="EMBL" id="CAJGYM010000005">
    <property type="protein sequence ID" value="CAD6187013.1"/>
    <property type="molecule type" value="Genomic_DNA"/>
</dbReference>
<keyword evidence="1" id="KW-0732">Signal</keyword>
<organism evidence="2 3">
    <name type="scientific">Caenorhabditis auriculariae</name>
    <dbReference type="NCBI Taxonomy" id="2777116"/>
    <lineage>
        <taxon>Eukaryota</taxon>
        <taxon>Metazoa</taxon>
        <taxon>Ecdysozoa</taxon>
        <taxon>Nematoda</taxon>
        <taxon>Chromadorea</taxon>
        <taxon>Rhabditida</taxon>
        <taxon>Rhabditina</taxon>
        <taxon>Rhabditomorpha</taxon>
        <taxon>Rhabditoidea</taxon>
        <taxon>Rhabditidae</taxon>
        <taxon>Peloderinae</taxon>
        <taxon>Caenorhabditis</taxon>
    </lineage>
</organism>
<proteinExistence type="predicted"/>
<accession>A0A8S1GW71</accession>
<dbReference type="Proteomes" id="UP000835052">
    <property type="component" value="Unassembled WGS sequence"/>
</dbReference>
<dbReference type="AlphaFoldDB" id="A0A8S1GW71"/>
<evidence type="ECO:0000313" key="3">
    <source>
        <dbReference type="Proteomes" id="UP000835052"/>
    </source>
</evidence>
<feature type="chain" id="PRO_5035819918" evidence="1">
    <location>
        <begin position="18"/>
        <end position="152"/>
    </location>
</feature>